<reference evidence="7 8" key="1">
    <citation type="submission" date="2024-01" db="EMBL/GenBank/DDBJ databases">
        <authorList>
            <consortium name="Genoscope - CEA"/>
            <person name="William W."/>
        </authorList>
    </citation>
    <scope>NUCLEOTIDE SEQUENCE [LARGE SCALE GENOMIC DNA]</scope>
    <source>
        <strain evidence="7 8">29B2s-10</strain>
    </source>
</reference>
<evidence type="ECO:0000256" key="2">
    <source>
        <dbReference type="ARBA" id="ARBA00006020"/>
    </source>
</evidence>
<protein>
    <recommendedName>
        <fullName evidence="6">Succinate dehydrogenase assembly factor 3</fullName>
        <shortName evidence="6">SDH assembly factor 3</shortName>
        <shortName evidence="6">SDHAF3</shortName>
    </recommendedName>
</protein>
<dbReference type="PANTHER" id="PTHR13137">
    <property type="entry name" value="DC11 ACN9 HOMOLOG"/>
    <property type="match status" value="1"/>
</dbReference>
<gene>
    <name evidence="7" type="primary">SDH7</name>
    <name evidence="7" type="ORF">CAAN4_F03664</name>
</gene>
<organism evidence="7 8">
    <name type="scientific">[Candida] anglica</name>
    <dbReference type="NCBI Taxonomy" id="148631"/>
    <lineage>
        <taxon>Eukaryota</taxon>
        <taxon>Fungi</taxon>
        <taxon>Dikarya</taxon>
        <taxon>Ascomycota</taxon>
        <taxon>Saccharomycotina</taxon>
        <taxon>Pichiomycetes</taxon>
        <taxon>Debaryomycetaceae</taxon>
        <taxon>Kurtzmaniella</taxon>
    </lineage>
</organism>
<evidence type="ECO:0000313" key="7">
    <source>
        <dbReference type="EMBL" id="CAK7911701.1"/>
    </source>
</evidence>
<proteinExistence type="inferred from homology"/>
<accession>A0ABP0EFW6</accession>
<evidence type="ECO:0000313" key="8">
    <source>
        <dbReference type="Proteomes" id="UP001497600"/>
    </source>
</evidence>
<dbReference type="Pfam" id="PF13233">
    <property type="entry name" value="Complex1_LYR_2"/>
    <property type="match status" value="1"/>
</dbReference>
<dbReference type="Proteomes" id="UP001497600">
    <property type="component" value="Chromosome F"/>
</dbReference>
<evidence type="ECO:0000256" key="5">
    <source>
        <dbReference type="ARBA" id="ARBA00023186"/>
    </source>
</evidence>
<evidence type="ECO:0000256" key="3">
    <source>
        <dbReference type="ARBA" id="ARBA00022946"/>
    </source>
</evidence>
<evidence type="ECO:0000256" key="1">
    <source>
        <dbReference type="ARBA" id="ARBA00004305"/>
    </source>
</evidence>
<dbReference type="CDD" id="cd20270">
    <property type="entry name" value="Complex1_LYR_SDHAF3_LYRM10"/>
    <property type="match status" value="1"/>
</dbReference>
<sequence length="120" mass="14080">MRPSLVRLVKPRRPERKTAALYPPLELYKRILRAHAIKLPVELRSLGDQYVKAEFKAHQKIDNPLHIVGFLTQWQDYLRSIDGGDWVDGKLSKQELDKMSPEQVGQLYELMKEAKRIEEE</sequence>
<evidence type="ECO:0000256" key="6">
    <source>
        <dbReference type="RuleBase" id="RU368039"/>
    </source>
</evidence>
<name>A0ABP0EFW6_9ASCO</name>
<comment type="subunit">
    <text evidence="6">Interacts with the iron-sulfur protein subunit within the SDH catalytic dimer.</text>
</comment>
<keyword evidence="4 6" id="KW-0496">Mitochondrion</keyword>
<dbReference type="PANTHER" id="PTHR13137:SF6">
    <property type="entry name" value="SUCCINATE DEHYDROGENASE ASSEMBLY FACTOR 3, MITOCHONDRIAL"/>
    <property type="match status" value="1"/>
</dbReference>
<keyword evidence="8" id="KW-1185">Reference proteome</keyword>
<keyword evidence="3" id="KW-0809">Transit peptide</keyword>
<dbReference type="InterPro" id="IPR008381">
    <property type="entry name" value="SDHAF3/Sdh7"/>
</dbReference>
<keyword evidence="5 6" id="KW-0143">Chaperone</keyword>
<dbReference type="EMBL" id="OZ004258">
    <property type="protein sequence ID" value="CAK7911701.1"/>
    <property type="molecule type" value="Genomic_DNA"/>
</dbReference>
<comment type="subcellular location">
    <subcellularLocation>
        <location evidence="1 6">Mitochondrion matrix</location>
    </subcellularLocation>
</comment>
<evidence type="ECO:0000256" key="4">
    <source>
        <dbReference type="ARBA" id="ARBA00023128"/>
    </source>
</evidence>
<comment type="function">
    <text evidence="6">Plays an essential role in the assembly of succinate dehydrogenase (SDH), an enzyme complex (also referred to as respiratory complex II) that is a component of both the tricarboxylic acid (TCA) cycle and the mitochondrial electron transport chain, and which couples the oxidation of succinate to fumarate with the reduction of ubiquinone (coenzyme Q) to ubiquinol. Promotes maturation of the iron-sulfur protein subunit of the SDH catalytic dimer, protecting it from the deleterious effects of oxidants. May act together with SDHAF1.</text>
</comment>
<comment type="similarity">
    <text evidence="2 6">Belongs to the complex I LYR family. SDHAF3 subfamily.</text>
</comment>